<evidence type="ECO:0000313" key="3">
    <source>
        <dbReference type="Proteomes" id="UP000006729"/>
    </source>
</evidence>
<evidence type="ECO:0000313" key="2">
    <source>
        <dbReference type="EMBL" id="PNS89708.1"/>
    </source>
</evidence>
<feature type="compositionally biased region" description="Polar residues" evidence="1">
    <location>
        <begin position="103"/>
        <end position="117"/>
    </location>
</feature>
<feature type="region of interest" description="Disordered" evidence="1">
    <location>
        <begin position="28"/>
        <end position="51"/>
    </location>
</feature>
<reference evidence="2 3" key="1">
    <citation type="journal article" date="2006" name="Science">
        <title>The genome of black cottonwood, Populus trichocarpa (Torr. &amp; Gray).</title>
        <authorList>
            <person name="Tuskan G.A."/>
            <person name="Difazio S."/>
            <person name="Jansson S."/>
            <person name="Bohlmann J."/>
            <person name="Grigoriev I."/>
            <person name="Hellsten U."/>
            <person name="Putnam N."/>
            <person name="Ralph S."/>
            <person name="Rombauts S."/>
            <person name="Salamov A."/>
            <person name="Schein J."/>
            <person name="Sterck L."/>
            <person name="Aerts A."/>
            <person name="Bhalerao R.R."/>
            <person name="Bhalerao R.P."/>
            <person name="Blaudez D."/>
            <person name="Boerjan W."/>
            <person name="Brun A."/>
            <person name="Brunner A."/>
            <person name="Busov V."/>
            <person name="Campbell M."/>
            <person name="Carlson J."/>
            <person name="Chalot M."/>
            <person name="Chapman J."/>
            <person name="Chen G.L."/>
            <person name="Cooper D."/>
            <person name="Coutinho P.M."/>
            <person name="Couturier J."/>
            <person name="Covert S."/>
            <person name="Cronk Q."/>
            <person name="Cunningham R."/>
            <person name="Davis J."/>
            <person name="Degroeve S."/>
            <person name="Dejardin A."/>
            <person name="Depamphilis C."/>
            <person name="Detter J."/>
            <person name="Dirks B."/>
            <person name="Dubchak I."/>
            <person name="Duplessis S."/>
            <person name="Ehlting J."/>
            <person name="Ellis B."/>
            <person name="Gendler K."/>
            <person name="Goodstein D."/>
            <person name="Gribskov M."/>
            <person name="Grimwood J."/>
            <person name="Groover A."/>
            <person name="Gunter L."/>
            <person name="Hamberger B."/>
            <person name="Heinze B."/>
            <person name="Helariutta Y."/>
            <person name="Henrissat B."/>
            <person name="Holligan D."/>
            <person name="Holt R."/>
            <person name="Huang W."/>
            <person name="Islam-Faridi N."/>
            <person name="Jones S."/>
            <person name="Jones-Rhoades M."/>
            <person name="Jorgensen R."/>
            <person name="Joshi C."/>
            <person name="Kangasjarvi J."/>
            <person name="Karlsson J."/>
            <person name="Kelleher C."/>
            <person name="Kirkpatrick R."/>
            <person name="Kirst M."/>
            <person name="Kohler A."/>
            <person name="Kalluri U."/>
            <person name="Larimer F."/>
            <person name="Leebens-Mack J."/>
            <person name="Leple J.C."/>
            <person name="Locascio P."/>
            <person name="Lou Y."/>
            <person name="Lucas S."/>
            <person name="Martin F."/>
            <person name="Montanini B."/>
            <person name="Napoli C."/>
            <person name="Nelson D.R."/>
            <person name="Nelson C."/>
            <person name="Nieminen K."/>
            <person name="Nilsson O."/>
            <person name="Pereda V."/>
            <person name="Peter G."/>
            <person name="Philippe R."/>
            <person name="Pilate G."/>
            <person name="Poliakov A."/>
            <person name="Razumovskaya J."/>
            <person name="Richardson P."/>
            <person name="Rinaldi C."/>
            <person name="Ritland K."/>
            <person name="Rouze P."/>
            <person name="Ryaboy D."/>
            <person name="Schmutz J."/>
            <person name="Schrader J."/>
            <person name="Segerman B."/>
            <person name="Shin H."/>
            <person name="Siddiqui A."/>
            <person name="Sterky F."/>
            <person name="Terry A."/>
            <person name="Tsai C.J."/>
            <person name="Uberbacher E."/>
            <person name="Unneberg P."/>
            <person name="Vahala J."/>
            <person name="Wall K."/>
            <person name="Wessler S."/>
            <person name="Yang G."/>
            <person name="Yin T."/>
            <person name="Douglas C."/>
            <person name="Marra M."/>
            <person name="Sandberg G."/>
            <person name="Van de Peer Y."/>
            <person name="Rokhsar D."/>
        </authorList>
    </citation>
    <scope>NUCLEOTIDE SEQUENCE [LARGE SCALE GENOMIC DNA]</scope>
    <source>
        <strain evidence="3">cv. Nisqually</strain>
    </source>
</reference>
<gene>
    <name evidence="2" type="ORF">POPTR_019G000200</name>
</gene>
<evidence type="ECO:0000256" key="1">
    <source>
        <dbReference type="SAM" id="MobiDB-lite"/>
    </source>
</evidence>
<dbReference type="Proteomes" id="UP000006729">
    <property type="component" value="Chromosome 19"/>
</dbReference>
<dbReference type="InParanoid" id="U7DVJ7"/>
<keyword evidence="3" id="KW-1185">Reference proteome</keyword>
<protein>
    <submittedName>
        <fullName evidence="2">Uncharacterized protein</fullName>
    </submittedName>
</protein>
<sequence>MVALPLAPAQFDGRWPSWAGVSLVAEAASRGNKKRNPKKLISFSSPSPGAATPHPDQIFIFFSLTRLPPPLAKKKENQSHRDFPSASLHLTIFSLNRPLSPHTPISFSQQPTTTSEDQPLPLPPQTSHPKTRHRLTFPSPPAVALPLSQDRPSSPPTNQATAALLFLPSPTAAVAWPAPIPRFGFFLFSLNRTADLPDPHKSASPNPTDQTIFPPPLPSAKHKPGHTLFLLHRSFNSPSSPRSSRPPPHQTFAPPTFSLWLLLLP</sequence>
<dbReference type="EMBL" id="CM009308">
    <property type="protein sequence ID" value="PNS89708.1"/>
    <property type="molecule type" value="Genomic_DNA"/>
</dbReference>
<proteinExistence type="predicted"/>
<dbReference type="AlphaFoldDB" id="U7DVJ7"/>
<feature type="region of interest" description="Disordered" evidence="1">
    <location>
        <begin position="103"/>
        <end position="158"/>
    </location>
</feature>
<name>U7DVJ7_POPTR</name>
<accession>U7DVJ7</accession>
<feature type="region of interest" description="Disordered" evidence="1">
    <location>
        <begin position="198"/>
        <end position="219"/>
    </location>
</feature>
<organism evidence="2 3">
    <name type="scientific">Populus trichocarpa</name>
    <name type="common">Western balsam poplar</name>
    <name type="synonym">Populus balsamifera subsp. trichocarpa</name>
    <dbReference type="NCBI Taxonomy" id="3694"/>
    <lineage>
        <taxon>Eukaryota</taxon>
        <taxon>Viridiplantae</taxon>
        <taxon>Streptophyta</taxon>
        <taxon>Embryophyta</taxon>
        <taxon>Tracheophyta</taxon>
        <taxon>Spermatophyta</taxon>
        <taxon>Magnoliopsida</taxon>
        <taxon>eudicotyledons</taxon>
        <taxon>Gunneridae</taxon>
        <taxon>Pentapetalae</taxon>
        <taxon>rosids</taxon>
        <taxon>fabids</taxon>
        <taxon>Malpighiales</taxon>
        <taxon>Salicaceae</taxon>
        <taxon>Saliceae</taxon>
        <taxon>Populus</taxon>
    </lineage>
</organism>
<feature type="region of interest" description="Disordered" evidence="1">
    <location>
        <begin position="232"/>
        <end position="251"/>
    </location>
</feature>